<organism evidence="3 4">
    <name type="scientific">Aristolochia fimbriata</name>
    <name type="common">White veined hardy Dutchman's pipe vine</name>
    <dbReference type="NCBI Taxonomy" id="158543"/>
    <lineage>
        <taxon>Eukaryota</taxon>
        <taxon>Viridiplantae</taxon>
        <taxon>Streptophyta</taxon>
        <taxon>Embryophyta</taxon>
        <taxon>Tracheophyta</taxon>
        <taxon>Spermatophyta</taxon>
        <taxon>Magnoliopsida</taxon>
        <taxon>Magnoliidae</taxon>
        <taxon>Piperales</taxon>
        <taxon>Aristolochiaceae</taxon>
        <taxon>Aristolochia</taxon>
    </lineage>
</organism>
<keyword evidence="2" id="KW-0732">Signal</keyword>
<comment type="caution">
    <text evidence="3">The sequence shown here is derived from an EMBL/GenBank/DDBJ whole genome shotgun (WGS) entry which is preliminary data.</text>
</comment>
<reference evidence="3 4" key="1">
    <citation type="submission" date="2021-07" db="EMBL/GenBank/DDBJ databases">
        <title>The Aristolochia fimbriata genome: insights into angiosperm evolution, floral development and chemical biosynthesis.</title>
        <authorList>
            <person name="Jiao Y."/>
        </authorList>
    </citation>
    <scope>NUCLEOTIDE SEQUENCE [LARGE SCALE GENOMIC DNA]</scope>
    <source>
        <strain evidence="3">IBCAS-2021</strain>
        <tissue evidence="3">Leaf</tissue>
    </source>
</reference>
<protein>
    <submittedName>
        <fullName evidence="3">Uncharacterized protein</fullName>
    </submittedName>
</protein>
<proteinExistence type="predicted"/>
<evidence type="ECO:0000256" key="1">
    <source>
        <dbReference type="SAM" id="MobiDB-lite"/>
    </source>
</evidence>
<evidence type="ECO:0000256" key="2">
    <source>
        <dbReference type="SAM" id="SignalP"/>
    </source>
</evidence>
<feature type="region of interest" description="Disordered" evidence="1">
    <location>
        <begin position="134"/>
        <end position="153"/>
    </location>
</feature>
<sequence>MAPSLIFLSFLVFSSPFPTIFSSQRFFPPIVFPPTIFSSRGRRRGFSSPRPTQKEEGPAEAPRASRCPHSSDVDTISLILILKRRFQLYAYVKVKNWVDGVEKESVDGLSARFGAVLPSNINEALRLPAVMANPPHSCAESTSKSALRGDNKK</sequence>
<accession>A0AAV7E2V2</accession>
<evidence type="ECO:0000313" key="3">
    <source>
        <dbReference type="EMBL" id="KAG9441723.1"/>
    </source>
</evidence>
<gene>
    <name evidence="3" type="ORF">H6P81_017577</name>
</gene>
<feature type="signal peptide" evidence="2">
    <location>
        <begin position="1"/>
        <end position="16"/>
    </location>
</feature>
<dbReference type="AlphaFoldDB" id="A0AAV7E2V2"/>
<dbReference type="Proteomes" id="UP000825729">
    <property type="component" value="Unassembled WGS sequence"/>
</dbReference>
<feature type="chain" id="PRO_5043978318" evidence="2">
    <location>
        <begin position="17"/>
        <end position="153"/>
    </location>
</feature>
<keyword evidence="4" id="KW-1185">Reference proteome</keyword>
<evidence type="ECO:0000313" key="4">
    <source>
        <dbReference type="Proteomes" id="UP000825729"/>
    </source>
</evidence>
<feature type="region of interest" description="Disordered" evidence="1">
    <location>
        <begin position="41"/>
        <end position="70"/>
    </location>
</feature>
<dbReference type="EMBL" id="JAINDJ010000007">
    <property type="protein sequence ID" value="KAG9441723.1"/>
    <property type="molecule type" value="Genomic_DNA"/>
</dbReference>
<name>A0AAV7E2V2_ARIFI</name>